<dbReference type="InterPro" id="IPR018530">
    <property type="entry name" value="SiaC"/>
</dbReference>
<dbReference type="Proteomes" id="UP000662783">
    <property type="component" value="Chromosome"/>
</dbReference>
<proteinExistence type="predicted"/>
<dbReference type="AlphaFoldDB" id="A0A975A165"/>
<protein>
    <submittedName>
        <fullName evidence="2">DUF1987 domain-containing protein</fullName>
    </submittedName>
</protein>
<organism evidence="2 3">
    <name type="scientific">Fulvivirga lutea</name>
    <dbReference type="NCBI Taxonomy" id="2810512"/>
    <lineage>
        <taxon>Bacteria</taxon>
        <taxon>Pseudomonadati</taxon>
        <taxon>Bacteroidota</taxon>
        <taxon>Cytophagia</taxon>
        <taxon>Cytophagales</taxon>
        <taxon>Fulvivirgaceae</taxon>
        <taxon>Fulvivirga</taxon>
    </lineage>
</organism>
<dbReference type="KEGG" id="fuv:JR347_00180"/>
<dbReference type="Pfam" id="PF09345">
    <property type="entry name" value="SiaC"/>
    <property type="match status" value="1"/>
</dbReference>
<dbReference type="EMBL" id="CP070608">
    <property type="protein sequence ID" value="QSE97541.1"/>
    <property type="molecule type" value="Genomic_DNA"/>
</dbReference>
<dbReference type="RefSeq" id="WP_205722051.1">
    <property type="nucleotide sequence ID" value="NZ_CP070608.1"/>
</dbReference>
<keyword evidence="3" id="KW-1185">Reference proteome</keyword>
<evidence type="ECO:0000313" key="2">
    <source>
        <dbReference type="EMBL" id="QSE97541.1"/>
    </source>
</evidence>
<name>A0A975A165_9BACT</name>
<evidence type="ECO:0000313" key="3">
    <source>
        <dbReference type="Proteomes" id="UP000662783"/>
    </source>
</evidence>
<feature type="domain" description="SiaC family regulatory phosphoprotein" evidence="1">
    <location>
        <begin position="7"/>
        <end position="120"/>
    </location>
</feature>
<sequence length="125" mass="14661">MKTLYFEATEDSPLVLLNAESNKFILKGRSFMEDPVPFQSAILEWLRNYIITAEKTLDVTIELEYVSSSSHHMLLNIMAELNKYYIFNKSINVSWAYYSNDEFMKDLVQEFRESFSIPIKELVLA</sequence>
<accession>A0A975A165</accession>
<reference evidence="2" key="1">
    <citation type="submission" date="2021-02" db="EMBL/GenBank/DDBJ databases">
        <title>Fulvivirga sp. S481 isolated from sea water.</title>
        <authorList>
            <person name="Bae S.S."/>
            <person name="Baek K."/>
        </authorList>
    </citation>
    <scope>NUCLEOTIDE SEQUENCE</scope>
    <source>
        <strain evidence="2">S481</strain>
    </source>
</reference>
<evidence type="ECO:0000259" key="1">
    <source>
        <dbReference type="Pfam" id="PF09345"/>
    </source>
</evidence>
<gene>
    <name evidence="2" type="ORF">JR347_00180</name>
</gene>